<dbReference type="Proteomes" id="UP001519460">
    <property type="component" value="Unassembled WGS sequence"/>
</dbReference>
<dbReference type="Gene3D" id="3.30.70.330">
    <property type="match status" value="1"/>
</dbReference>
<dbReference type="Gene3D" id="3.90.228.10">
    <property type="match status" value="1"/>
</dbReference>
<feature type="region of interest" description="Disordered" evidence="7">
    <location>
        <begin position="198"/>
        <end position="252"/>
    </location>
</feature>
<dbReference type="InterPro" id="IPR004170">
    <property type="entry name" value="WWE_dom"/>
</dbReference>
<evidence type="ECO:0000256" key="2">
    <source>
        <dbReference type="ARBA" id="ARBA00022676"/>
    </source>
</evidence>
<dbReference type="PROSITE" id="PS51059">
    <property type="entry name" value="PARP_CATALYTIC"/>
    <property type="match status" value="1"/>
</dbReference>
<evidence type="ECO:0000259" key="9">
    <source>
        <dbReference type="PROSITE" id="PS51059"/>
    </source>
</evidence>
<evidence type="ECO:0000259" key="10">
    <source>
        <dbReference type="PROSITE" id="PS51154"/>
    </source>
</evidence>
<gene>
    <name evidence="11" type="ORF">BaRGS_00011661</name>
</gene>
<keyword evidence="12" id="KW-1185">Reference proteome</keyword>
<dbReference type="CDD" id="cd12547">
    <property type="entry name" value="RRM1_2_PAR10"/>
    <property type="match status" value="1"/>
</dbReference>
<organism evidence="11 12">
    <name type="scientific">Batillaria attramentaria</name>
    <dbReference type="NCBI Taxonomy" id="370345"/>
    <lineage>
        <taxon>Eukaryota</taxon>
        <taxon>Metazoa</taxon>
        <taxon>Spiralia</taxon>
        <taxon>Lophotrochozoa</taxon>
        <taxon>Mollusca</taxon>
        <taxon>Gastropoda</taxon>
        <taxon>Caenogastropoda</taxon>
        <taxon>Sorbeoconcha</taxon>
        <taxon>Cerithioidea</taxon>
        <taxon>Batillariidae</taxon>
        <taxon>Batillaria</taxon>
    </lineage>
</organism>
<keyword evidence="3 6" id="KW-0808">Transferase</keyword>
<dbReference type="Pfam" id="PF02825">
    <property type="entry name" value="WWE"/>
    <property type="match status" value="1"/>
</dbReference>
<accession>A0ABD0LDA7</accession>
<dbReference type="EC" id="2.4.2.-" evidence="6"/>
<evidence type="ECO:0000259" key="8">
    <source>
        <dbReference type="PROSITE" id="PS50918"/>
    </source>
</evidence>
<dbReference type="InterPro" id="IPR012317">
    <property type="entry name" value="Poly(ADP-ribose)pol_cat_dom"/>
</dbReference>
<dbReference type="EMBL" id="JACVVK020000061">
    <property type="protein sequence ID" value="KAK7497131.1"/>
    <property type="molecule type" value="Genomic_DNA"/>
</dbReference>
<dbReference type="SUPFAM" id="SSF117839">
    <property type="entry name" value="WWE domain"/>
    <property type="match status" value="1"/>
</dbReference>
<dbReference type="SUPFAM" id="SSF56399">
    <property type="entry name" value="ADP-ribosylation"/>
    <property type="match status" value="1"/>
</dbReference>
<dbReference type="SUPFAM" id="SSF52949">
    <property type="entry name" value="Macro domain-like"/>
    <property type="match status" value="1"/>
</dbReference>
<comment type="caution">
    <text evidence="11">The sequence shown here is derived from an EMBL/GenBank/DDBJ whole genome shotgun (WGS) entry which is preliminary data.</text>
</comment>
<reference evidence="11 12" key="1">
    <citation type="journal article" date="2023" name="Sci. Data">
        <title>Genome assembly of the Korean intertidal mud-creeper Batillaria attramentaria.</title>
        <authorList>
            <person name="Patra A.K."/>
            <person name="Ho P.T."/>
            <person name="Jun S."/>
            <person name="Lee S.J."/>
            <person name="Kim Y."/>
            <person name="Won Y.J."/>
        </authorList>
    </citation>
    <scope>NUCLEOTIDE SEQUENCE [LARGE SCALE GENOMIC DNA]</scope>
    <source>
        <strain evidence="11">Wonlab-2016</strain>
    </source>
</reference>
<name>A0ABD0LDA7_9CAEN</name>
<feature type="region of interest" description="Disordered" evidence="7">
    <location>
        <begin position="313"/>
        <end position="370"/>
    </location>
</feature>
<dbReference type="InterPro" id="IPR043472">
    <property type="entry name" value="Macro_dom-like"/>
</dbReference>
<feature type="region of interest" description="Disordered" evidence="7">
    <location>
        <begin position="810"/>
        <end position="851"/>
    </location>
</feature>
<feature type="region of interest" description="Disordered" evidence="7">
    <location>
        <begin position="1"/>
        <end position="105"/>
    </location>
</feature>
<dbReference type="PROSITE" id="PS51154">
    <property type="entry name" value="MACRO"/>
    <property type="match status" value="1"/>
</dbReference>
<evidence type="ECO:0000256" key="1">
    <source>
        <dbReference type="ARBA" id="ARBA00004123"/>
    </source>
</evidence>
<feature type="domain" description="Macro" evidence="10">
    <location>
        <begin position="852"/>
        <end position="1005"/>
    </location>
</feature>
<dbReference type="InterPro" id="IPR037197">
    <property type="entry name" value="WWE_dom_sf"/>
</dbReference>
<dbReference type="CDD" id="cd01439">
    <property type="entry name" value="TCCD_inducible_PARP_like"/>
    <property type="match status" value="1"/>
</dbReference>
<evidence type="ECO:0000256" key="7">
    <source>
        <dbReference type="SAM" id="MobiDB-lite"/>
    </source>
</evidence>
<keyword evidence="2 6" id="KW-0328">Glycosyltransferase</keyword>
<evidence type="ECO:0000256" key="6">
    <source>
        <dbReference type="RuleBase" id="RU362114"/>
    </source>
</evidence>
<feature type="domain" description="WWE" evidence="8">
    <location>
        <begin position="1138"/>
        <end position="1221"/>
    </location>
</feature>
<feature type="compositionally biased region" description="Basic and acidic residues" evidence="7">
    <location>
        <begin position="825"/>
        <end position="842"/>
    </location>
</feature>
<dbReference type="GO" id="GO:0005634">
    <property type="term" value="C:nucleus"/>
    <property type="evidence" value="ECO:0007669"/>
    <property type="project" value="UniProtKB-SubCell"/>
</dbReference>
<keyword evidence="4 6" id="KW-0520">NAD</keyword>
<dbReference type="InterPro" id="IPR012677">
    <property type="entry name" value="Nucleotide-bd_a/b_plait_sf"/>
</dbReference>
<evidence type="ECO:0000256" key="3">
    <source>
        <dbReference type="ARBA" id="ARBA00022679"/>
    </source>
</evidence>
<feature type="non-terminal residue" evidence="11">
    <location>
        <position position="1"/>
    </location>
</feature>
<sequence length="1438" mass="157759">VVSGIGPTTIPEPTAGRGEAPVPPPPSPKTHRPSADLDRTNTAGPTSENVNMTTYPTDTQAKRILKPPLPVPVRTAKSGSIADEETIPKADQATHSPLRDSAEIGSDSAREYDDLWSSHAEERSDHGVYETYVRKDPNDSQIYTPLEAGTNHIYVEIISDAYESIAIAGEDNVHIGDAMAPYELVSIDKGAQTRVRIAGSVPDSGDGSHGDGDAGLPAAKPPSVPTRRSIRPPDVARDTSAPASRTIEANGDPATLTSEMCWLYFENQRSGGGPVEEVRVAGEGHMFVTFALAEVAQRVAARSHKIHGKPVEVKLSVPPRPGQRTQSKVPSVPRYPQPSPAAGHPLMAAPSEQPPVQNPPVTAASKGQKNATEISLKVEPLRLRLMQAVNFKETVENRHPGVKVEMNESNQQIVFRGPGQIARKAQSDARRLLRSAMSGKATQLTDTQKTVLGTTQGAQYVDQILKCRGVVAVWDTGPQGDMVIHAFSENDLHGAAFLIHHAIVEDQRELPPQSRPVLQSTEWMEHIKSLYDKHPGTLTVLPSQDGRLVGVTGTADTLNSAATEVFTFIHTNTLHSEAFRFSPSRQRFVTLFWPNKLADIQNSLKQHKVQIMIDDDGSKLCVLGKSEGLVMARTCLDGLGEKILCHEEKLTDRPQLKFLRSKNCRKHLETLGRGCRCVISLEPDSPGLLCDGDKTGQNVCNIDSSSPTPEAAVVTSSPKSPARAKTSDSLKTAAAGASSPVPPRAPEKVSDSGRQSNIKLVIEQGEIAGVRVFRQQEVITTSSSTKTATTADIKITITEGDIAREKAFRAIESQSRSGSVAPTPESKDTRTVSETSTSDRENAPPQRRVGFPAPEVTFEFPDLVLKILQGDITKEDVDLLVIRTNSQLALTMVPELQKTGVAMAYTGGGMVLFVDCFRFSADLKKAYKSCLEKADSVCVKSVAIPPLGTRGLAGSDQKIAKEAKVFIKTVTKFCSDKQRSVKELRVVTDDLTLLRTFADVVRTKLEKKGIKFTCQENLSVAVDEDPSSPPLQQHDSLALKEASLFIFADDPRNIETAVNEFRELVKDTFIERTMSDDKVMSLNDEQVARIRRAGKQNDVDVNVNRSAGCLTLRGDHSDVIDTIEEISGIFMAAHVEQQEEKAARTIAKIVQWHFLKGDTAAASQRKEYGLRENRVIEEAFERRDKCVKFADANGVNCVIDFDAMKQYPEDDPTDVVTVIRRVKVTDAQHSASARRPRKWTSKSTLEPVDVVELDSTKSEYKDVHRNFLATLGKLDVKINSIKRIENTMLYEQYEAKKFHLKRQNPGIENEKSLWHGTSADAITNINRYGFNRSYCGKNATRYGQGVYFAVKSVISTKPSFSPADATGKRYIYQCKVLVGHSVKGTSDMRFLPKREGETLYDSACNDPDDPDTYLIFNDTQAYPEYLVTFTEQKSPASL</sequence>
<protein>
    <recommendedName>
        <fullName evidence="6">Poly [ADP-ribose] polymerase</fullName>
        <shortName evidence="6">PARP</shortName>
        <ecNumber evidence="6">2.4.2.-</ecNumber>
    </recommendedName>
</protein>
<keyword evidence="5" id="KW-0539">Nucleus</keyword>
<dbReference type="Gene3D" id="3.40.220.10">
    <property type="entry name" value="Leucine Aminopeptidase, subunit E, domain 1"/>
    <property type="match status" value="1"/>
</dbReference>
<evidence type="ECO:0000256" key="4">
    <source>
        <dbReference type="ARBA" id="ARBA00023027"/>
    </source>
</evidence>
<dbReference type="Gene3D" id="3.30.720.50">
    <property type="match status" value="1"/>
</dbReference>
<evidence type="ECO:0000313" key="11">
    <source>
        <dbReference type="EMBL" id="KAK7497131.1"/>
    </source>
</evidence>
<dbReference type="Pfam" id="PF00644">
    <property type="entry name" value="PARP"/>
    <property type="match status" value="1"/>
</dbReference>
<feature type="compositionally biased region" description="Polar residues" evidence="7">
    <location>
        <begin position="40"/>
        <end position="59"/>
    </location>
</feature>
<comment type="subcellular location">
    <subcellularLocation>
        <location evidence="1">Nucleus</location>
    </subcellularLocation>
</comment>
<dbReference type="PANTHER" id="PTHR14453:SF102">
    <property type="entry name" value="PROTEIN MONO-ADP-RIBOSYLTRANSFERASE PARP14-LIKE"/>
    <property type="match status" value="1"/>
</dbReference>
<dbReference type="GO" id="GO:0003950">
    <property type="term" value="F:NAD+ poly-ADP-ribosyltransferase activity"/>
    <property type="evidence" value="ECO:0007669"/>
    <property type="project" value="UniProtKB-UniRule"/>
</dbReference>
<dbReference type="InterPro" id="IPR002589">
    <property type="entry name" value="Macro_dom"/>
</dbReference>
<dbReference type="PROSITE" id="PS50918">
    <property type="entry name" value="WWE"/>
    <property type="match status" value="1"/>
</dbReference>
<proteinExistence type="predicted"/>
<feature type="region of interest" description="Disordered" evidence="7">
    <location>
        <begin position="703"/>
        <end position="753"/>
    </location>
</feature>
<dbReference type="PANTHER" id="PTHR14453">
    <property type="entry name" value="PARP/ZINC FINGER CCCH TYPE DOMAIN CONTAINING PROTEIN"/>
    <property type="match status" value="1"/>
</dbReference>
<feature type="compositionally biased region" description="Polar residues" evidence="7">
    <location>
        <begin position="703"/>
        <end position="719"/>
    </location>
</feature>
<dbReference type="InterPro" id="IPR052056">
    <property type="entry name" value="Mono-ARTD/PARP"/>
</dbReference>
<dbReference type="InterPro" id="IPR034464">
    <property type="entry name" value="PAR10_RRM1_2"/>
</dbReference>
<feature type="domain" description="PARP catalytic" evidence="9">
    <location>
        <begin position="1235"/>
        <end position="1438"/>
    </location>
</feature>
<evidence type="ECO:0000256" key="5">
    <source>
        <dbReference type="ARBA" id="ARBA00023242"/>
    </source>
</evidence>
<evidence type="ECO:0000313" key="12">
    <source>
        <dbReference type="Proteomes" id="UP001519460"/>
    </source>
</evidence>
<dbReference type="Pfam" id="PF23085">
    <property type="entry name" value="RRM_PARP14_3"/>
    <property type="match status" value="1"/>
</dbReference>